<dbReference type="SUPFAM" id="SSF53474">
    <property type="entry name" value="alpha/beta-Hydrolases"/>
    <property type="match status" value="1"/>
</dbReference>
<gene>
    <name evidence="6" type="ORF">BO71DRAFT_355523</name>
</gene>
<dbReference type="InterPro" id="IPR019826">
    <property type="entry name" value="Carboxylesterase_B_AS"/>
</dbReference>
<evidence type="ECO:0000256" key="2">
    <source>
        <dbReference type="ARBA" id="ARBA00010515"/>
    </source>
</evidence>
<keyword evidence="7" id="KW-1185">Reference proteome</keyword>
<dbReference type="GO" id="GO:0016787">
    <property type="term" value="F:hydrolase activity"/>
    <property type="evidence" value="ECO:0007669"/>
    <property type="project" value="UniProtKB-KW"/>
</dbReference>
<name>A0A319D7X6_9EURO</name>
<dbReference type="EMBL" id="KZ825895">
    <property type="protein sequence ID" value="PYH93321.1"/>
    <property type="molecule type" value="Genomic_DNA"/>
</dbReference>
<dbReference type="InterPro" id="IPR002018">
    <property type="entry name" value="CarbesteraseB"/>
</dbReference>
<dbReference type="InterPro" id="IPR002168">
    <property type="entry name" value="Lipase_GDXG_HIS_AS"/>
</dbReference>
<dbReference type="Gene3D" id="3.40.50.1820">
    <property type="entry name" value="alpha/beta hydrolase"/>
    <property type="match status" value="1"/>
</dbReference>
<reference evidence="6 7" key="1">
    <citation type="submission" date="2018-02" db="EMBL/GenBank/DDBJ databases">
        <title>The genomes of Aspergillus section Nigri reveals drivers in fungal speciation.</title>
        <authorList>
            <consortium name="DOE Joint Genome Institute"/>
            <person name="Vesth T.C."/>
            <person name="Nybo J."/>
            <person name="Theobald S."/>
            <person name="Brandl J."/>
            <person name="Frisvad J.C."/>
            <person name="Nielsen K.F."/>
            <person name="Lyhne E.K."/>
            <person name="Kogle M.E."/>
            <person name="Kuo A."/>
            <person name="Riley R."/>
            <person name="Clum A."/>
            <person name="Nolan M."/>
            <person name="Lipzen A."/>
            <person name="Salamov A."/>
            <person name="Henrissat B."/>
            <person name="Wiebenga A."/>
            <person name="De vries R.P."/>
            <person name="Grigoriev I.V."/>
            <person name="Mortensen U.H."/>
            <person name="Andersen M.R."/>
            <person name="Baker S.E."/>
        </authorList>
    </citation>
    <scope>NUCLEOTIDE SEQUENCE [LARGE SCALE GENOMIC DNA]</scope>
    <source>
        <strain evidence="6 7">CBS 707.79</strain>
    </source>
</reference>
<dbReference type="PANTHER" id="PTHR43142">
    <property type="entry name" value="CARBOXYLIC ESTER HYDROLASE"/>
    <property type="match status" value="1"/>
</dbReference>
<dbReference type="STRING" id="1448320.A0A319D7X6"/>
<dbReference type="Pfam" id="PF00135">
    <property type="entry name" value="COesterase"/>
    <property type="match status" value="1"/>
</dbReference>
<evidence type="ECO:0000313" key="6">
    <source>
        <dbReference type="EMBL" id="PYH93321.1"/>
    </source>
</evidence>
<dbReference type="PANTHER" id="PTHR43142:SF1">
    <property type="entry name" value="CARBOXYLIC ESTER HYDROLASE"/>
    <property type="match status" value="1"/>
</dbReference>
<evidence type="ECO:0000256" key="1">
    <source>
        <dbReference type="ARBA" id="ARBA00005964"/>
    </source>
</evidence>
<comment type="similarity">
    <text evidence="1 4">Belongs to the type-B carboxylesterase/lipase family.</text>
</comment>
<evidence type="ECO:0000259" key="5">
    <source>
        <dbReference type="Pfam" id="PF00135"/>
    </source>
</evidence>
<dbReference type="EC" id="3.1.1.-" evidence="4"/>
<comment type="similarity">
    <text evidence="2">Belongs to the 'GDXG' lipolytic enzyme family.</text>
</comment>
<dbReference type="PROSITE" id="PS00122">
    <property type="entry name" value="CARBOXYLESTERASE_B_1"/>
    <property type="match status" value="1"/>
</dbReference>
<dbReference type="VEuPathDB" id="FungiDB:BO71DRAFT_355523"/>
<accession>A0A319D7X6</accession>
<organism evidence="6 7">
    <name type="scientific">Aspergillus ellipticus CBS 707.79</name>
    <dbReference type="NCBI Taxonomy" id="1448320"/>
    <lineage>
        <taxon>Eukaryota</taxon>
        <taxon>Fungi</taxon>
        <taxon>Dikarya</taxon>
        <taxon>Ascomycota</taxon>
        <taxon>Pezizomycotina</taxon>
        <taxon>Eurotiomycetes</taxon>
        <taxon>Eurotiomycetidae</taxon>
        <taxon>Eurotiales</taxon>
        <taxon>Aspergillaceae</taxon>
        <taxon>Aspergillus</taxon>
        <taxon>Aspergillus subgen. Circumdati</taxon>
    </lineage>
</organism>
<dbReference type="OrthoDB" id="6846267at2759"/>
<dbReference type="InterPro" id="IPR029058">
    <property type="entry name" value="AB_hydrolase_fold"/>
</dbReference>
<evidence type="ECO:0000313" key="7">
    <source>
        <dbReference type="Proteomes" id="UP000247810"/>
    </source>
</evidence>
<feature type="domain" description="Carboxylesterase type B" evidence="5">
    <location>
        <begin position="27"/>
        <end position="482"/>
    </location>
</feature>
<protein>
    <recommendedName>
        <fullName evidence="4">Carboxylic ester hydrolase</fullName>
        <ecNumber evidence="4">3.1.1.-</ecNumber>
    </recommendedName>
</protein>
<evidence type="ECO:0000256" key="3">
    <source>
        <dbReference type="ARBA" id="ARBA00022801"/>
    </source>
</evidence>
<evidence type="ECO:0000256" key="4">
    <source>
        <dbReference type="RuleBase" id="RU361235"/>
    </source>
</evidence>
<proteinExistence type="inferred from homology"/>
<keyword evidence="3 4" id="KW-0378">Hydrolase</keyword>
<dbReference type="PROSITE" id="PS01173">
    <property type="entry name" value="LIPASE_GDXG_HIS"/>
    <property type="match status" value="1"/>
</dbReference>
<sequence>MPVNNHATNFSTTIGGLTLDGFVSSHGVVNLLNIPYATMPARFQTATMLDPSGMEGRLDARHYGPGCPQPPDPVQSMMSHMFEQLDLSHPTDEKDCLNLNIYAPPSALSQNATKLPVLVWIHGGAFNAGNNGTGCDGNHLVKRSVELGKPIIVVAINYRLNILGFLSSEELIAEAIDANQTPVLNQGLNDQKLALQWIQQSIGHFGGDASRVTVAGESAGAASVFYLLKHGIPLFSKAIICSSPYPAFRSLPEAQATFNNLAEAIGIDADAPYQVKLQALRALNAKALIALRQVPPVCFPIEDPNWFVDWDTQDTSSPNYWADLPPWCPEIIVGHLKDEAATFINSSYPSDLTEEEALSHMQGLLKDPRPATIALSALRSPDTTPLQSIIDVGTHALFSAPNLEFATRAAKKPNHKIYLYSIDIPDPFPGTDLAGNTPGPLKGYAWHSFGNGILFYQPPGRTDPEVAATADRMSDAYTSFIHGQGPVWEAFGDSGRMMSWNGNQTGLVDVGLAWKDKIRVRLAMEGVQEWVDVYEKEGWKAIFPQGGLLRKETA</sequence>
<dbReference type="Proteomes" id="UP000247810">
    <property type="component" value="Unassembled WGS sequence"/>
</dbReference>
<dbReference type="AlphaFoldDB" id="A0A319D7X6"/>